<gene>
    <name evidence="2" type="ORF">SCF082_LOCUS41180</name>
</gene>
<feature type="region of interest" description="Disordered" evidence="1">
    <location>
        <begin position="117"/>
        <end position="169"/>
    </location>
</feature>
<evidence type="ECO:0008006" key="4">
    <source>
        <dbReference type="Google" id="ProtNLM"/>
    </source>
</evidence>
<evidence type="ECO:0000313" key="3">
    <source>
        <dbReference type="Proteomes" id="UP001642464"/>
    </source>
</evidence>
<name>A0ABP0QHK1_9DINO</name>
<keyword evidence="3" id="KW-1185">Reference proteome</keyword>
<feature type="region of interest" description="Disordered" evidence="1">
    <location>
        <begin position="1"/>
        <end position="24"/>
    </location>
</feature>
<comment type="caution">
    <text evidence="2">The sequence shown here is derived from an EMBL/GenBank/DDBJ whole genome shotgun (WGS) entry which is preliminary data.</text>
</comment>
<organism evidence="2 3">
    <name type="scientific">Durusdinium trenchii</name>
    <dbReference type="NCBI Taxonomy" id="1381693"/>
    <lineage>
        <taxon>Eukaryota</taxon>
        <taxon>Sar</taxon>
        <taxon>Alveolata</taxon>
        <taxon>Dinophyceae</taxon>
        <taxon>Suessiales</taxon>
        <taxon>Symbiodiniaceae</taxon>
        <taxon>Durusdinium</taxon>
    </lineage>
</organism>
<proteinExistence type="predicted"/>
<reference evidence="2 3" key="1">
    <citation type="submission" date="2024-02" db="EMBL/GenBank/DDBJ databases">
        <authorList>
            <person name="Chen Y."/>
            <person name="Shah S."/>
            <person name="Dougan E. K."/>
            <person name="Thang M."/>
            <person name="Chan C."/>
        </authorList>
    </citation>
    <scope>NUCLEOTIDE SEQUENCE [LARGE SCALE GENOMIC DNA]</scope>
</reference>
<evidence type="ECO:0000256" key="1">
    <source>
        <dbReference type="SAM" id="MobiDB-lite"/>
    </source>
</evidence>
<protein>
    <recommendedName>
        <fullName evidence="4">Alpha-ketoglutarate-dependent dioxygenase AlkB-like domain-containing protein</fullName>
    </recommendedName>
</protein>
<evidence type="ECO:0000313" key="2">
    <source>
        <dbReference type="EMBL" id="CAK9087113.1"/>
    </source>
</evidence>
<feature type="compositionally biased region" description="Pro residues" evidence="1">
    <location>
        <begin position="1"/>
        <end position="21"/>
    </location>
</feature>
<accession>A0ABP0QHK1</accession>
<sequence length="169" mass="17629">MAPVPVPVVPGPPPASPPPQYHPSQASPLVTVILQVLSQKGGPGAAKMLYQEDGDVLIMAGKFQEEFTHAVRQDEATSMGLSAEAPAFNPFVVPHYDFSAEAPAFVPMGRLPKVSEEAATRAPGKLAFGSDTSTEVGDSEDDEKNSPARVKYGLSKQLGARARSGSAGS</sequence>
<dbReference type="EMBL" id="CAXAMM010039540">
    <property type="protein sequence ID" value="CAK9087113.1"/>
    <property type="molecule type" value="Genomic_DNA"/>
</dbReference>
<dbReference type="Proteomes" id="UP001642464">
    <property type="component" value="Unassembled WGS sequence"/>
</dbReference>